<evidence type="ECO:0000313" key="2">
    <source>
        <dbReference type="EMBL" id="KAF6501168.1"/>
    </source>
</evidence>
<dbReference type="InParanoid" id="A0A7J8JWP4"/>
<keyword evidence="3" id="KW-1185">Reference proteome</keyword>
<reference evidence="2 3" key="1">
    <citation type="journal article" date="2020" name="Nature">
        <title>Six reference-quality genomes reveal evolution of bat adaptations.</title>
        <authorList>
            <person name="Jebb D."/>
            <person name="Huang Z."/>
            <person name="Pippel M."/>
            <person name="Hughes G.M."/>
            <person name="Lavrichenko K."/>
            <person name="Devanna P."/>
            <person name="Winkler S."/>
            <person name="Jermiin L.S."/>
            <person name="Skirmuntt E.C."/>
            <person name="Katzourakis A."/>
            <person name="Burkitt-Gray L."/>
            <person name="Ray D.A."/>
            <person name="Sullivan K.A.M."/>
            <person name="Roscito J.G."/>
            <person name="Kirilenko B.M."/>
            <person name="Davalos L.M."/>
            <person name="Corthals A.P."/>
            <person name="Power M.L."/>
            <person name="Jones G."/>
            <person name="Ransome R.D."/>
            <person name="Dechmann D.K.N."/>
            <person name="Locatelli A.G."/>
            <person name="Puechmaille S.J."/>
            <person name="Fedrigo O."/>
            <person name="Jarvis E.D."/>
            <person name="Hiller M."/>
            <person name="Vernes S.C."/>
            <person name="Myers E.W."/>
            <person name="Teeling E.C."/>
        </authorList>
    </citation>
    <scope>NUCLEOTIDE SEQUENCE [LARGE SCALE GENOMIC DNA]</scope>
    <source>
        <strain evidence="2">MMolMol1</strain>
        <tissue evidence="2">Muscle</tissue>
    </source>
</reference>
<dbReference type="AlphaFoldDB" id="A0A7J8JWP4"/>
<accession>A0A7J8JWP4</accession>
<evidence type="ECO:0000313" key="3">
    <source>
        <dbReference type="Proteomes" id="UP000550707"/>
    </source>
</evidence>
<comment type="caution">
    <text evidence="2">The sequence shown here is derived from an EMBL/GenBank/DDBJ whole genome shotgun (WGS) entry which is preliminary data.</text>
</comment>
<feature type="region of interest" description="Disordered" evidence="1">
    <location>
        <begin position="51"/>
        <end position="81"/>
    </location>
</feature>
<sequence>MDWLYPKAPIVWLHPKAPHAFAASVGDFDQSPRLQASPRLGCSCPPHGSPRADCRTGAPAGPGQQAWGRRSPGRPGAPWGAGDRSCGAVRVGFCPGRALGPLQLHRPTGLHLQHPNPERNGCGFPAAVRRQTLCLPSHVPGMEAPLRAASALPALTLAPQPPPLRAIQLPPASVLFCHPQWLSNLLDHSPKLPRTRVGRVGCSLHLPQQRCCPPPCCPRAPVHVKATASDGNTALCEPHRLAAGSPPIFRPRNAVTECTEHGVSITVRGGSRTLVGSLLPGPLSLAGPPPPSPSGHLLCRPSAQSPGHLHPGRG</sequence>
<proteinExistence type="predicted"/>
<dbReference type="Proteomes" id="UP000550707">
    <property type="component" value="Unassembled WGS sequence"/>
</dbReference>
<feature type="region of interest" description="Disordered" evidence="1">
    <location>
        <begin position="281"/>
        <end position="314"/>
    </location>
</feature>
<dbReference type="EMBL" id="JACASF010000001">
    <property type="protein sequence ID" value="KAF6501168.1"/>
    <property type="molecule type" value="Genomic_DNA"/>
</dbReference>
<name>A0A7J8JWP4_MOLMO</name>
<evidence type="ECO:0000256" key="1">
    <source>
        <dbReference type="SAM" id="MobiDB-lite"/>
    </source>
</evidence>
<organism evidence="2 3">
    <name type="scientific">Molossus molossus</name>
    <name type="common">Pallas' mastiff bat</name>
    <name type="synonym">Vespertilio molossus</name>
    <dbReference type="NCBI Taxonomy" id="27622"/>
    <lineage>
        <taxon>Eukaryota</taxon>
        <taxon>Metazoa</taxon>
        <taxon>Chordata</taxon>
        <taxon>Craniata</taxon>
        <taxon>Vertebrata</taxon>
        <taxon>Euteleostomi</taxon>
        <taxon>Mammalia</taxon>
        <taxon>Eutheria</taxon>
        <taxon>Laurasiatheria</taxon>
        <taxon>Chiroptera</taxon>
        <taxon>Yangochiroptera</taxon>
        <taxon>Molossidae</taxon>
        <taxon>Molossus</taxon>
    </lineage>
</organism>
<protein>
    <submittedName>
        <fullName evidence="2">Uncharacterized protein</fullName>
    </submittedName>
</protein>
<feature type="compositionally biased region" description="Low complexity" evidence="1">
    <location>
        <begin position="57"/>
        <end position="66"/>
    </location>
</feature>
<gene>
    <name evidence="2" type="ORF">HJG59_008124</name>
</gene>